<dbReference type="Gene3D" id="3.30.2310.20">
    <property type="entry name" value="RelE-like"/>
    <property type="match status" value="1"/>
</dbReference>
<protein>
    <submittedName>
        <fullName evidence="3">mRNA interferase RelE/StbE</fullName>
    </submittedName>
</protein>
<evidence type="ECO:0000256" key="1">
    <source>
        <dbReference type="ARBA" id="ARBA00022649"/>
    </source>
</evidence>
<dbReference type="EMBL" id="CAADFA010000170">
    <property type="protein sequence ID" value="VFJ56127.1"/>
    <property type="molecule type" value="Genomic_DNA"/>
</dbReference>
<dbReference type="EMBL" id="CAADEZ010000133">
    <property type="protein sequence ID" value="VFJ54556.1"/>
    <property type="molecule type" value="Genomic_DNA"/>
</dbReference>
<name>A0A450SQ60_9GAMM</name>
<accession>A0A450SQ60</accession>
<evidence type="ECO:0000313" key="4">
    <source>
        <dbReference type="EMBL" id="VFK10476.1"/>
    </source>
</evidence>
<dbReference type="AlphaFoldDB" id="A0A450SQ60"/>
<dbReference type="Pfam" id="PF05016">
    <property type="entry name" value="ParE_toxin"/>
    <property type="match status" value="1"/>
</dbReference>
<organism evidence="3">
    <name type="scientific">Candidatus Kentrum sp. FM</name>
    <dbReference type="NCBI Taxonomy" id="2126340"/>
    <lineage>
        <taxon>Bacteria</taxon>
        <taxon>Pseudomonadati</taxon>
        <taxon>Pseudomonadota</taxon>
        <taxon>Gammaproteobacteria</taxon>
        <taxon>Candidatus Kentrum</taxon>
    </lineage>
</organism>
<proteinExistence type="predicted"/>
<evidence type="ECO:0000313" key="3">
    <source>
        <dbReference type="EMBL" id="VFJ56127.1"/>
    </source>
</evidence>
<dbReference type="InterPro" id="IPR007712">
    <property type="entry name" value="RelE/ParE_toxin"/>
</dbReference>
<dbReference type="PANTHER" id="PTHR38813">
    <property type="match status" value="1"/>
</dbReference>
<sequence length="86" mass="10391">MRYRVELKPKAIKDLRRLPKREATRMANAITRLADNLNGDVKKLTNYSLRYRLRVGSYRILFKIENSDCVTIYRILHRQQAYRQIH</sequence>
<evidence type="ECO:0000313" key="2">
    <source>
        <dbReference type="EMBL" id="VFJ54556.1"/>
    </source>
</evidence>
<reference evidence="3" key="1">
    <citation type="submission" date="2019-02" db="EMBL/GenBank/DDBJ databases">
        <authorList>
            <person name="Gruber-Vodicka R. H."/>
            <person name="Seah K. B. B."/>
        </authorList>
    </citation>
    <scope>NUCLEOTIDE SEQUENCE</scope>
    <source>
        <strain evidence="2">BECK_BZ163</strain>
        <strain evidence="4">BECK_BZ164</strain>
        <strain evidence="3">BECK_BZ165</strain>
    </source>
</reference>
<dbReference type="PANTHER" id="PTHR38813:SF1">
    <property type="entry name" value="TOXIN RELE1-RELATED"/>
    <property type="match status" value="1"/>
</dbReference>
<dbReference type="SUPFAM" id="SSF143011">
    <property type="entry name" value="RelE-like"/>
    <property type="match status" value="1"/>
</dbReference>
<dbReference type="InterPro" id="IPR035093">
    <property type="entry name" value="RelE/ParE_toxin_dom_sf"/>
</dbReference>
<gene>
    <name evidence="2" type="ORF">BECKFM1743A_GA0114220_101338</name>
    <name evidence="4" type="ORF">BECKFM1743B_GA0114221_101418</name>
    <name evidence="3" type="ORF">BECKFM1743C_GA0114222_101706</name>
</gene>
<dbReference type="InterPro" id="IPR052747">
    <property type="entry name" value="TA_system_RelE_toxin"/>
</dbReference>
<dbReference type="EMBL" id="CAADFL010000141">
    <property type="protein sequence ID" value="VFK10476.1"/>
    <property type="molecule type" value="Genomic_DNA"/>
</dbReference>
<keyword evidence="1" id="KW-1277">Toxin-antitoxin system</keyword>